<dbReference type="OrthoDB" id="5471782at2"/>
<dbReference type="AlphaFoldDB" id="A0A1I3WJ85"/>
<protein>
    <submittedName>
        <fullName evidence="1">Uncharacterized protein</fullName>
    </submittedName>
</protein>
<dbReference type="STRING" id="52560.SAMN04488082_11384"/>
<dbReference type="Proteomes" id="UP000198635">
    <property type="component" value="Unassembled WGS sequence"/>
</dbReference>
<evidence type="ECO:0000313" key="1">
    <source>
        <dbReference type="EMBL" id="SFK07754.1"/>
    </source>
</evidence>
<organism evidence="1 2">
    <name type="scientific">Desulfomicrobium apsheronum</name>
    <dbReference type="NCBI Taxonomy" id="52560"/>
    <lineage>
        <taxon>Bacteria</taxon>
        <taxon>Pseudomonadati</taxon>
        <taxon>Thermodesulfobacteriota</taxon>
        <taxon>Desulfovibrionia</taxon>
        <taxon>Desulfovibrionales</taxon>
        <taxon>Desulfomicrobiaceae</taxon>
        <taxon>Desulfomicrobium</taxon>
    </lineage>
</organism>
<dbReference type="EMBL" id="FORX01000013">
    <property type="protein sequence ID" value="SFK07754.1"/>
    <property type="molecule type" value="Genomic_DNA"/>
</dbReference>
<evidence type="ECO:0000313" key="2">
    <source>
        <dbReference type="Proteomes" id="UP000198635"/>
    </source>
</evidence>
<proteinExistence type="predicted"/>
<accession>A0A1I3WJ85</accession>
<reference evidence="2" key="1">
    <citation type="submission" date="2016-10" db="EMBL/GenBank/DDBJ databases">
        <authorList>
            <person name="Varghese N."/>
            <person name="Submissions S."/>
        </authorList>
    </citation>
    <scope>NUCLEOTIDE SEQUENCE [LARGE SCALE GENOMIC DNA]</scope>
    <source>
        <strain evidence="2">DSM 5918</strain>
    </source>
</reference>
<name>A0A1I3WJ85_9BACT</name>
<sequence>MHADFGDFRDFICRKCGLYGMVDVIGMEFVYDQTTGILYDVIDDPDGRRKGDQIVCDCGCEFFDMQVHSKRGK</sequence>
<keyword evidence="2" id="KW-1185">Reference proteome</keyword>
<gene>
    <name evidence="1" type="ORF">SAMN04488082_11384</name>
</gene>
<dbReference type="RefSeq" id="WP_092192372.1">
    <property type="nucleotide sequence ID" value="NZ_FORX01000013.1"/>
</dbReference>